<name>A0A1I7ZZB2_9BILA</name>
<reference evidence="2" key="1">
    <citation type="submission" date="2016-11" db="UniProtKB">
        <authorList>
            <consortium name="WormBaseParasite"/>
        </authorList>
    </citation>
    <scope>IDENTIFICATION</scope>
</reference>
<dbReference type="AlphaFoldDB" id="A0A1I7ZZB2"/>
<proteinExistence type="predicted"/>
<sequence length="121" mass="13670">MGTPAGFNEHLPRLIISLVRTMHASCYLRKPADFPRTRVTSAAQYFLSVLIIVVKAHESALTDLVFGGKSCLLLRLSTIKKEYGVKCPAYSHFKELWAYMGMHLANNELINMRKTVGMRQV</sequence>
<protein>
    <submittedName>
        <fullName evidence="2">Secreted protein</fullName>
    </submittedName>
</protein>
<accession>A0A1I7ZZB2</accession>
<organism evidence="1 2">
    <name type="scientific">Steinernema glaseri</name>
    <dbReference type="NCBI Taxonomy" id="37863"/>
    <lineage>
        <taxon>Eukaryota</taxon>
        <taxon>Metazoa</taxon>
        <taxon>Ecdysozoa</taxon>
        <taxon>Nematoda</taxon>
        <taxon>Chromadorea</taxon>
        <taxon>Rhabditida</taxon>
        <taxon>Tylenchina</taxon>
        <taxon>Panagrolaimomorpha</taxon>
        <taxon>Strongyloidoidea</taxon>
        <taxon>Steinernematidae</taxon>
        <taxon>Steinernema</taxon>
    </lineage>
</organism>
<dbReference type="WBParaSite" id="L893_g31269.t1">
    <property type="protein sequence ID" value="L893_g31269.t1"/>
    <property type="gene ID" value="L893_g31269"/>
</dbReference>
<evidence type="ECO:0000313" key="1">
    <source>
        <dbReference type="Proteomes" id="UP000095287"/>
    </source>
</evidence>
<dbReference type="Proteomes" id="UP000095287">
    <property type="component" value="Unplaced"/>
</dbReference>
<evidence type="ECO:0000313" key="2">
    <source>
        <dbReference type="WBParaSite" id="L893_g31269.t1"/>
    </source>
</evidence>
<keyword evidence="1" id="KW-1185">Reference proteome</keyword>